<accession>A0A923KQR1</accession>
<keyword evidence="2" id="KW-1185">Reference proteome</keyword>
<dbReference type="EMBL" id="JACOFV010000013">
    <property type="protein sequence ID" value="MBC3863309.1"/>
    <property type="molecule type" value="Genomic_DNA"/>
</dbReference>
<dbReference type="AlphaFoldDB" id="A0A923KQR1"/>
<sequence>MTFQFNFNREENYLVNATLSTDGVEVEGVSCKLYLPERIYEKPYLVLKPAQHEAGKIFHLWKAALKARVISLSGETELAIDAPEVYFSNVSRRALGGGLSETTMPGEPQDLHIVQYIHGSKSNKNRTKIAFWISQNKTLTPSAICTTSYTGEVKYETVRNFEFTLRDGLKISFANHFRNKTEKNKNLIQWSYLVAGAELESAADDVESIKTRALEDVDDFLLLTSFATRHRTMCLGWTASDDQSLTTFYRGNYAFPKPEDSADERDEIVDIQHFQMFVERCYPTFSQFKNKLALRSALHATVTSKSKTIENSFLSLFAALETLVSDFRKSENMEFVLPEIEWKKLRDYLQCCIKKSSDPELISDQRATIYKKLNELNRVSLRDAFEAFCKKYSINLTDLWPIFSTNGILGLSDVRNKLIHGDPFPENLIQPLSIANENLRYTVERIVFHILRWEIENTNLSISLLRQNTNILNLHSAQTSLSTPIN</sequence>
<comment type="caution">
    <text evidence="1">The sequence shown here is derived from an EMBL/GenBank/DDBJ whole genome shotgun (WGS) entry which is preliminary data.</text>
</comment>
<reference evidence="1" key="1">
    <citation type="submission" date="2020-08" db="EMBL/GenBank/DDBJ databases">
        <title>Novel species isolated from subtropical streams in China.</title>
        <authorList>
            <person name="Lu H."/>
        </authorList>
    </citation>
    <scope>NUCLEOTIDE SEQUENCE</scope>
    <source>
        <strain evidence="1">KACC 12607</strain>
    </source>
</reference>
<organism evidence="1 2">
    <name type="scientific">Undibacterium jejuense</name>
    <dbReference type="NCBI Taxonomy" id="1344949"/>
    <lineage>
        <taxon>Bacteria</taxon>
        <taxon>Pseudomonadati</taxon>
        <taxon>Pseudomonadota</taxon>
        <taxon>Betaproteobacteria</taxon>
        <taxon>Burkholderiales</taxon>
        <taxon>Oxalobacteraceae</taxon>
        <taxon>Undibacterium</taxon>
    </lineage>
</organism>
<name>A0A923KQR1_9BURK</name>
<dbReference type="RefSeq" id="WP_186913246.1">
    <property type="nucleotide sequence ID" value="NZ_JACOFV010000013.1"/>
</dbReference>
<protein>
    <recommendedName>
        <fullName evidence="3">ApeA N-terminal domain-containing protein</fullName>
    </recommendedName>
</protein>
<evidence type="ECO:0000313" key="1">
    <source>
        <dbReference type="EMBL" id="MBC3863309.1"/>
    </source>
</evidence>
<dbReference type="Proteomes" id="UP000634011">
    <property type="component" value="Unassembled WGS sequence"/>
</dbReference>
<gene>
    <name evidence="1" type="ORF">H8K32_14475</name>
</gene>
<evidence type="ECO:0000313" key="2">
    <source>
        <dbReference type="Proteomes" id="UP000634011"/>
    </source>
</evidence>
<evidence type="ECO:0008006" key="3">
    <source>
        <dbReference type="Google" id="ProtNLM"/>
    </source>
</evidence>
<proteinExistence type="predicted"/>